<proteinExistence type="inferred from homology"/>
<evidence type="ECO:0000313" key="11">
    <source>
        <dbReference type="EMBL" id="RKX68562.1"/>
    </source>
</evidence>
<keyword evidence="8 10" id="KW-1133">Transmembrane helix</keyword>
<evidence type="ECO:0000256" key="5">
    <source>
        <dbReference type="ARBA" id="ARBA00022670"/>
    </source>
</evidence>
<evidence type="ECO:0000256" key="6">
    <source>
        <dbReference type="ARBA" id="ARBA00022692"/>
    </source>
</evidence>
<feature type="transmembrane region" description="Helical" evidence="10">
    <location>
        <begin position="190"/>
        <end position="211"/>
    </location>
</feature>
<comment type="caution">
    <text evidence="11">The sequence shown here is derived from an EMBL/GenBank/DDBJ whole genome shotgun (WGS) entry which is preliminary data.</text>
</comment>
<feature type="transmembrane region" description="Helical" evidence="10">
    <location>
        <begin position="99"/>
        <end position="120"/>
    </location>
</feature>
<dbReference type="InterPro" id="IPR023596">
    <property type="entry name" value="Peptidase_PrsW_arch/bac"/>
</dbReference>
<comment type="similarity">
    <text evidence="2">Belongs to the protease PrsW family.</text>
</comment>
<feature type="transmembrane region" description="Helical" evidence="10">
    <location>
        <begin position="35"/>
        <end position="53"/>
    </location>
</feature>
<keyword evidence="5 11" id="KW-0645">Protease</keyword>
<dbReference type="GO" id="GO:0006508">
    <property type="term" value="P:proteolysis"/>
    <property type="evidence" value="ECO:0007669"/>
    <property type="project" value="UniProtKB-KW"/>
</dbReference>
<evidence type="ECO:0000256" key="10">
    <source>
        <dbReference type="SAM" id="Phobius"/>
    </source>
</evidence>
<dbReference type="GO" id="GO:0005886">
    <property type="term" value="C:plasma membrane"/>
    <property type="evidence" value="ECO:0007669"/>
    <property type="project" value="UniProtKB-SubCell"/>
</dbReference>
<organism evidence="11 12">
    <name type="scientific">candidate division WOR-3 bacterium</name>
    <dbReference type="NCBI Taxonomy" id="2052148"/>
    <lineage>
        <taxon>Bacteria</taxon>
        <taxon>Bacteria division WOR-3</taxon>
    </lineage>
</organism>
<dbReference type="Pfam" id="PF13367">
    <property type="entry name" value="PrsW-protease"/>
    <property type="match status" value="1"/>
</dbReference>
<evidence type="ECO:0000256" key="8">
    <source>
        <dbReference type="ARBA" id="ARBA00022989"/>
    </source>
</evidence>
<feature type="transmembrane region" description="Helical" evidence="10">
    <location>
        <begin position="6"/>
        <end position="23"/>
    </location>
</feature>
<keyword evidence="9 10" id="KW-0472">Membrane</keyword>
<evidence type="ECO:0000256" key="2">
    <source>
        <dbReference type="ARBA" id="ARBA00009165"/>
    </source>
</evidence>
<evidence type="ECO:0000313" key="12">
    <source>
        <dbReference type="Proteomes" id="UP000268469"/>
    </source>
</evidence>
<dbReference type="PIRSF" id="PIRSF016933">
    <property type="entry name" value="PrsW"/>
    <property type="match status" value="1"/>
</dbReference>
<evidence type="ECO:0000256" key="7">
    <source>
        <dbReference type="ARBA" id="ARBA00022801"/>
    </source>
</evidence>
<evidence type="ECO:0000256" key="1">
    <source>
        <dbReference type="ARBA" id="ARBA00004651"/>
    </source>
</evidence>
<dbReference type="AlphaFoldDB" id="A0A660SDD1"/>
<evidence type="ECO:0000256" key="9">
    <source>
        <dbReference type="ARBA" id="ARBA00023136"/>
    </source>
</evidence>
<evidence type="ECO:0000256" key="4">
    <source>
        <dbReference type="ARBA" id="ARBA00022475"/>
    </source>
</evidence>
<gene>
    <name evidence="11" type="ORF">DRP53_10475</name>
</gene>
<feature type="transmembrane region" description="Helical" evidence="10">
    <location>
        <begin position="126"/>
        <end position="145"/>
    </location>
</feature>
<reference evidence="11 12" key="1">
    <citation type="submission" date="2018-06" db="EMBL/GenBank/DDBJ databases">
        <title>Extensive metabolic versatility and redundancy in microbially diverse, dynamic hydrothermal sediments.</title>
        <authorList>
            <person name="Dombrowski N."/>
            <person name="Teske A."/>
            <person name="Baker B.J."/>
        </authorList>
    </citation>
    <scope>NUCLEOTIDE SEQUENCE [LARGE SCALE GENOMIC DNA]</scope>
    <source>
        <strain evidence="11">B36_G15</strain>
    </source>
</reference>
<dbReference type="InterPro" id="IPR026898">
    <property type="entry name" value="PrsW"/>
</dbReference>
<dbReference type="PANTHER" id="PTHR36844:SF1">
    <property type="entry name" value="PROTEASE PRSW"/>
    <property type="match status" value="1"/>
</dbReference>
<protein>
    <recommendedName>
        <fullName evidence="3">Protease PrsW</fullName>
    </recommendedName>
</protein>
<name>A0A660SDD1_UNCW3</name>
<comment type="subcellular location">
    <subcellularLocation>
        <location evidence="1">Cell membrane</location>
        <topology evidence="1">Multi-pass membrane protein</topology>
    </subcellularLocation>
</comment>
<dbReference type="Proteomes" id="UP000268469">
    <property type="component" value="Unassembled WGS sequence"/>
</dbReference>
<keyword evidence="7" id="KW-0378">Hydrolase</keyword>
<dbReference type="GO" id="GO:0008233">
    <property type="term" value="F:peptidase activity"/>
    <property type="evidence" value="ECO:0007669"/>
    <property type="project" value="UniProtKB-KW"/>
</dbReference>
<dbReference type="EMBL" id="QNBE01000149">
    <property type="protein sequence ID" value="RKX68562.1"/>
    <property type="molecule type" value="Genomic_DNA"/>
</dbReference>
<dbReference type="PANTHER" id="PTHR36844">
    <property type="entry name" value="PROTEASE PRSW"/>
    <property type="match status" value="1"/>
</dbReference>
<sequence length="221" mass="24745">MVSGLVILGLGFSPGIFWLWYFYKKDRWEPEPKLLVIRSFLLGMVAVLPVVAIEYPFSGLKIPLFSIVVVAPIVEELAKFGVVRIFIYRSVEFDEPMDGIVYAAAVALGFASIENLFYLFANRVNLLPIFVARAILSVPGHALFSSMWGYGLGRAKFSSDVYGRRYIRRGVILAIVAHSLFNLMSSTGLLFGFGLLTLVAVLWMLVLRRIARVEAKSPFKK</sequence>
<keyword evidence="6 10" id="KW-0812">Transmembrane</keyword>
<keyword evidence="4" id="KW-1003">Cell membrane</keyword>
<accession>A0A660SDD1</accession>
<evidence type="ECO:0000256" key="3">
    <source>
        <dbReference type="ARBA" id="ARBA00018997"/>
    </source>
</evidence>